<dbReference type="KEGG" id="srh:BAY15_3006"/>
<dbReference type="RefSeq" id="WP_068853877.1">
    <property type="nucleotide sequence ID" value="NZ_CP016294.1"/>
</dbReference>
<sequence>MYRTLKQAALGLAIFTAALSAHAVEAHITVWANVDPTLSLLRADGSALPADVEMPYRAGQGLSSWSERVRVFSNDTSLDVDVRLAEPAVLMPKVTAAGAVDIPLSVTLNGRELGLAPIAFTADQLFQGAIPGASIEMPLTVAQAAPGPITAAGLYDGPVSLVLVQKASSL</sequence>
<dbReference type="Gene3D" id="2.60.40.2040">
    <property type="entry name" value="CFA/I fimbrial subunit E, pilin domain"/>
    <property type="match status" value="1"/>
</dbReference>
<organism evidence="2 3">
    <name type="scientific">Stenotrophomonas rhizophila</name>
    <dbReference type="NCBI Taxonomy" id="216778"/>
    <lineage>
        <taxon>Bacteria</taxon>
        <taxon>Pseudomonadati</taxon>
        <taxon>Pseudomonadota</taxon>
        <taxon>Gammaproteobacteria</taxon>
        <taxon>Lysobacterales</taxon>
        <taxon>Lysobacteraceae</taxon>
        <taxon>Stenotrophomonas</taxon>
    </lineage>
</organism>
<dbReference type="InterPro" id="IPR007540">
    <property type="entry name" value="Fimbrial_CS1-type"/>
</dbReference>
<accession>A0AAP5AG13</accession>
<dbReference type="Pfam" id="PF04449">
    <property type="entry name" value="Fimbrial_CS1"/>
    <property type="match status" value="1"/>
</dbReference>
<proteinExistence type="predicted"/>
<name>A0AAP5AG13_9GAMM</name>
<feature type="chain" id="PRO_5042958585" description="Fimbrial protein" evidence="1">
    <location>
        <begin position="24"/>
        <end position="170"/>
    </location>
</feature>
<dbReference type="EMBL" id="JAUTAS010000001">
    <property type="protein sequence ID" value="MDQ1107576.1"/>
    <property type="molecule type" value="Genomic_DNA"/>
</dbReference>
<protein>
    <recommendedName>
        <fullName evidence="4">Fimbrial protein</fullName>
    </recommendedName>
</protein>
<keyword evidence="1" id="KW-0732">Signal</keyword>
<feature type="signal peptide" evidence="1">
    <location>
        <begin position="1"/>
        <end position="23"/>
    </location>
</feature>
<gene>
    <name evidence="2" type="ORF">QE424_000735</name>
</gene>
<dbReference type="Proteomes" id="UP001226084">
    <property type="component" value="Unassembled WGS sequence"/>
</dbReference>
<evidence type="ECO:0008006" key="4">
    <source>
        <dbReference type="Google" id="ProtNLM"/>
    </source>
</evidence>
<comment type="caution">
    <text evidence="2">The sequence shown here is derived from an EMBL/GenBank/DDBJ whole genome shotgun (WGS) entry which is preliminary data.</text>
</comment>
<evidence type="ECO:0000313" key="2">
    <source>
        <dbReference type="EMBL" id="MDQ1107576.1"/>
    </source>
</evidence>
<dbReference type="AlphaFoldDB" id="A0AAP5AG13"/>
<dbReference type="GO" id="GO:0009289">
    <property type="term" value="C:pilus"/>
    <property type="evidence" value="ECO:0007669"/>
    <property type="project" value="InterPro"/>
</dbReference>
<evidence type="ECO:0000256" key="1">
    <source>
        <dbReference type="SAM" id="SignalP"/>
    </source>
</evidence>
<reference evidence="2" key="1">
    <citation type="submission" date="2023-07" db="EMBL/GenBank/DDBJ databases">
        <title>Functional and genomic diversity of the sorghum phyllosphere microbiome.</title>
        <authorList>
            <person name="Shade A."/>
        </authorList>
    </citation>
    <scope>NUCLEOTIDE SEQUENCE</scope>
    <source>
        <strain evidence="2">SORGH_AS_0457</strain>
    </source>
</reference>
<evidence type="ECO:0000313" key="3">
    <source>
        <dbReference type="Proteomes" id="UP001226084"/>
    </source>
</evidence>